<reference evidence="1 2" key="2">
    <citation type="submission" date="2020-03" db="EMBL/GenBank/DDBJ databases">
        <title>Devosia chinhatensis sp. nov., isolated from a hexachlorocyclohexane (HCH) dump site in India.</title>
        <authorList>
            <person name="Kumar M."/>
            <person name="Lal R."/>
        </authorList>
    </citation>
    <scope>NUCLEOTIDE SEQUENCE [LARGE SCALE GENOMIC DNA]</scope>
    <source>
        <strain evidence="1 2">H239</strain>
    </source>
</reference>
<gene>
    <name evidence="1" type="ORF">G5575_19050</name>
</gene>
<comment type="caution">
    <text evidence="1">The sequence shown here is derived from an EMBL/GenBank/DDBJ whole genome shotgun (WGS) entry which is preliminary data.</text>
</comment>
<organism evidence="1 2">
    <name type="scientific">Devosia aurantiaca</name>
    <dbReference type="NCBI Taxonomy" id="2714858"/>
    <lineage>
        <taxon>Bacteria</taxon>
        <taxon>Pseudomonadati</taxon>
        <taxon>Pseudomonadota</taxon>
        <taxon>Alphaproteobacteria</taxon>
        <taxon>Hyphomicrobiales</taxon>
        <taxon>Devosiaceae</taxon>
        <taxon>Devosia</taxon>
    </lineage>
</organism>
<dbReference type="EMBL" id="JAALFG010000006">
    <property type="protein sequence ID" value="NGP19452.1"/>
    <property type="molecule type" value="Genomic_DNA"/>
</dbReference>
<name>A0A6M1SVM5_9HYPH</name>
<dbReference type="Proteomes" id="UP000474802">
    <property type="component" value="Unassembled WGS sequence"/>
</dbReference>
<protein>
    <submittedName>
        <fullName evidence="1">Uncharacterized protein</fullName>
    </submittedName>
</protein>
<reference evidence="1 2" key="1">
    <citation type="submission" date="2020-02" db="EMBL/GenBank/DDBJ databases">
        <authorList>
            <person name="Khan S.A."/>
            <person name="Jeon C.O."/>
            <person name="Chun B.H."/>
        </authorList>
    </citation>
    <scope>NUCLEOTIDE SEQUENCE [LARGE SCALE GENOMIC DNA]</scope>
    <source>
        <strain evidence="1 2">H239</strain>
    </source>
</reference>
<keyword evidence="2" id="KW-1185">Reference proteome</keyword>
<accession>A0A6M1SVM5</accession>
<evidence type="ECO:0000313" key="2">
    <source>
        <dbReference type="Proteomes" id="UP000474802"/>
    </source>
</evidence>
<proteinExistence type="predicted"/>
<dbReference type="AlphaFoldDB" id="A0A6M1SVM5"/>
<dbReference type="RefSeq" id="WP_164535695.1">
    <property type="nucleotide sequence ID" value="NZ_JAALFG010000006.1"/>
</dbReference>
<sequence>MPYDRDLLTDQGEFNGRKTLLDLREISWHEFQRLTKERVAQQPEIEAGVDQTPLHRLRAKFQNWRDPTFGVPVYEGYEGYEGICAISRVTVIGLDGYSDLEAAHIFPYAIDPYDKNVCR</sequence>
<evidence type="ECO:0000313" key="1">
    <source>
        <dbReference type="EMBL" id="NGP19452.1"/>
    </source>
</evidence>